<feature type="compositionally biased region" description="Low complexity" evidence="1">
    <location>
        <begin position="456"/>
        <end position="465"/>
    </location>
</feature>
<keyword evidence="3" id="KW-1185">Reference proteome</keyword>
<proteinExistence type="predicted"/>
<feature type="compositionally biased region" description="Low complexity" evidence="1">
    <location>
        <begin position="183"/>
        <end position="201"/>
    </location>
</feature>
<sequence>MELRRDAKFPPIVTSPLEDWMVFLDSIERDLVCSRTSTVCQDLGVLSCGCLVSEEAVSKLPEVFDCDLCRRKVRFVSGIDPIRRIHQKIDNQRKQLEHKLLSGSGIYDNRLSTTSMDKNVVPMSSSNLDFSLLTASNNDDPSLITSNMSADCVETSEATTGGLIQLFKSAAQAIQESHKESEPAPTISTTSNATTSNTSSSEPQTQSIYESGSSSLMEPGERITPHQVVLPNIKSATPSISSEENATSHTARSVNSHTMNAPPPLPNQFSPEFIRREQNYEKCFPMYRKQYQHSTQYRSFLQRSKKTSFSTCISPDATKFAIVNSTKCQIYQLPWDYNNPPSVLTEPTVREWGESPMVSMSNTYLAIANARGILWVYDFNSTLIYHHVSNFIVTCMALSPHDTSVACGIITKNPQSNLKQPVIVLHPLADIVKDNNNNSSSSGGGSHLFPEKEAKSTSASSSNEAHLFHQEKEAKASPAHGRSSQPPSIHEADHGGQSAGPQRQHTDSNSRLISVLIPYCDTLSYLKFSSDDSFLTCSTAAQCRFMVISVVNPKNPRLVMKSSRKSDPDEEFEGITSANFVPYSTHRQYMVVTSTVSTNSAPPIILDTKVISPSTSSVTSSVSQPTLLMRVDKVGSKIHSSAASPRGDAIAFLDKSGLVYVMHAPGLLPDHRKICVATEVAKAAKSSSSASMQFSPSGRVLVIVDRKGDIHIEDYGAGTPQQAGIGRCRLLN</sequence>
<feature type="compositionally biased region" description="Polar residues" evidence="1">
    <location>
        <begin position="234"/>
        <end position="259"/>
    </location>
</feature>
<protein>
    <recommendedName>
        <fullName evidence="4">SPS-sensor component PTR3</fullName>
    </recommendedName>
</protein>
<comment type="caution">
    <text evidence="2">The sequence shown here is derived from an EMBL/GenBank/DDBJ whole genome shotgun (WGS) entry which is preliminary data.</text>
</comment>
<dbReference type="SUPFAM" id="SSF50978">
    <property type="entry name" value="WD40 repeat-like"/>
    <property type="match status" value="1"/>
</dbReference>
<dbReference type="OrthoDB" id="5324744at2759"/>
<dbReference type="InterPro" id="IPR036322">
    <property type="entry name" value="WD40_repeat_dom_sf"/>
</dbReference>
<feature type="region of interest" description="Disordered" evidence="1">
    <location>
        <begin position="174"/>
        <end position="269"/>
    </location>
</feature>
<feature type="compositionally biased region" description="Basic and acidic residues" evidence="1">
    <location>
        <begin position="466"/>
        <end position="475"/>
    </location>
</feature>
<evidence type="ECO:0008006" key="4">
    <source>
        <dbReference type="Google" id="ProtNLM"/>
    </source>
</evidence>
<feature type="region of interest" description="Disordered" evidence="1">
    <location>
        <begin position="435"/>
        <end position="507"/>
    </location>
</feature>
<dbReference type="AlphaFoldDB" id="A0A642V152"/>
<evidence type="ECO:0000313" key="3">
    <source>
        <dbReference type="Proteomes" id="UP000761534"/>
    </source>
</evidence>
<reference evidence="2" key="1">
    <citation type="journal article" date="2019" name="G3 (Bethesda)">
        <title>Genome Assemblies of Two Rare Opportunistic Yeast Pathogens: Diutina rugosa (syn. Candida rugosa) and Trichomonascus ciferrii (syn. Candida ciferrii).</title>
        <authorList>
            <person name="Mixao V."/>
            <person name="Saus E."/>
            <person name="Hansen A.P."/>
            <person name="Lass-Florl C."/>
            <person name="Gabaldon T."/>
        </authorList>
    </citation>
    <scope>NUCLEOTIDE SEQUENCE</scope>
    <source>
        <strain evidence="2">CBS 4856</strain>
    </source>
</reference>
<dbReference type="VEuPathDB" id="FungiDB:TRICI_004380"/>
<evidence type="ECO:0000256" key="1">
    <source>
        <dbReference type="SAM" id="MobiDB-lite"/>
    </source>
</evidence>
<gene>
    <name evidence="2" type="ORF">TRICI_004380</name>
</gene>
<evidence type="ECO:0000313" key="2">
    <source>
        <dbReference type="EMBL" id="KAA8909731.1"/>
    </source>
</evidence>
<organism evidence="2 3">
    <name type="scientific">Trichomonascus ciferrii</name>
    <dbReference type="NCBI Taxonomy" id="44093"/>
    <lineage>
        <taxon>Eukaryota</taxon>
        <taxon>Fungi</taxon>
        <taxon>Dikarya</taxon>
        <taxon>Ascomycota</taxon>
        <taxon>Saccharomycotina</taxon>
        <taxon>Dipodascomycetes</taxon>
        <taxon>Dipodascales</taxon>
        <taxon>Trichomonascaceae</taxon>
        <taxon>Trichomonascus</taxon>
        <taxon>Trichomonascus ciferrii complex</taxon>
    </lineage>
</organism>
<name>A0A642V152_9ASCO</name>
<dbReference type="EMBL" id="SWFS01000334">
    <property type="protein sequence ID" value="KAA8909731.1"/>
    <property type="molecule type" value="Genomic_DNA"/>
</dbReference>
<feature type="compositionally biased region" description="Polar residues" evidence="1">
    <location>
        <begin position="202"/>
        <end position="216"/>
    </location>
</feature>
<dbReference type="Proteomes" id="UP000761534">
    <property type="component" value="Unassembled WGS sequence"/>
</dbReference>
<accession>A0A642V152</accession>